<dbReference type="Proteomes" id="UP000249526">
    <property type="component" value="Unassembled WGS sequence"/>
</dbReference>
<reference evidence="2 3" key="1">
    <citation type="submission" date="2018-02" db="EMBL/GenBank/DDBJ databases">
        <title>The genomes of Aspergillus section Nigri reveals drivers in fungal speciation.</title>
        <authorList>
            <consortium name="DOE Joint Genome Institute"/>
            <person name="Vesth T.C."/>
            <person name="Nybo J."/>
            <person name="Theobald S."/>
            <person name="Brandl J."/>
            <person name="Frisvad J.C."/>
            <person name="Nielsen K.F."/>
            <person name="Lyhne E.K."/>
            <person name="Kogle M.E."/>
            <person name="Kuo A."/>
            <person name="Riley R."/>
            <person name="Clum A."/>
            <person name="Nolan M."/>
            <person name="Lipzen A."/>
            <person name="Salamov A."/>
            <person name="Henrissat B."/>
            <person name="Wiebenga A."/>
            <person name="De vries R.P."/>
            <person name="Grigoriev I.V."/>
            <person name="Mortensen U.H."/>
            <person name="Andersen M.R."/>
            <person name="Baker S.E."/>
        </authorList>
    </citation>
    <scope>NUCLEOTIDE SEQUENCE [LARGE SCALE GENOMIC DNA]</scope>
    <source>
        <strain evidence="2 3">CBS 112811</strain>
    </source>
</reference>
<keyword evidence="3" id="KW-1185">Reference proteome</keyword>
<evidence type="ECO:0000313" key="3">
    <source>
        <dbReference type="Proteomes" id="UP000249526"/>
    </source>
</evidence>
<dbReference type="GeneID" id="37164850"/>
<feature type="region of interest" description="Disordered" evidence="1">
    <location>
        <begin position="1"/>
        <end position="26"/>
    </location>
</feature>
<protein>
    <submittedName>
        <fullName evidence="2">Uncharacterized protein</fullName>
    </submittedName>
</protein>
<feature type="compositionally biased region" description="Basic and acidic residues" evidence="1">
    <location>
        <begin position="1"/>
        <end position="21"/>
    </location>
</feature>
<proteinExistence type="predicted"/>
<dbReference type="EMBL" id="KZ825056">
    <property type="protein sequence ID" value="RAH60780.1"/>
    <property type="molecule type" value="Genomic_DNA"/>
</dbReference>
<gene>
    <name evidence="2" type="ORF">BO85DRAFT_456480</name>
</gene>
<dbReference type="RefSeq" id="XP_025518702.1">
    <property type="nucleotide sequence ID" value="XM_025661448.1"/>
</dbReference>
<dbReference type="AlphaFoldDB" id="A0A8G1RAC1"/>
<organism evidence="2 3">
    <name type="scientific">Aspergillus piperis CBS 112811</name>
    <dbReference type="NCBI Taxonomy" id="1448313"/>
    <lineage>
        <taxon>Eukaryota</taxon>
        <taxon>Fungi</taxon>
        <taxon>Dikarya</taxon>
        <taxon>Ascomycota</taxon>
        <taxon>Pezizomycotina</taxon>
        <taxon>Eurotiomycetes</taxon>
        <taxon>Eurotiomycetidae</taxon>
        <taxon>Eurotiales</taxon>
        <taxon>Aspergillaceae</taxon>
        <taxon>Aspergillus</taxon>
        <taxon>Aspergillus subgen. Circumdati</taxon>
    </lineage>
</organism>
<evidence type="ECO:0000256" key="1">
    <source>
        <dbReference type="SAM" id="MobiDB-lite"/>
    </source>
</evidence>
<sequence length="73" mass="8413">MEKREGKKGNRESGSHKKTQVDRFLSPQGNIYRRDKIFSGHMRFRSSGAAGKSVIRPIHARGCRDADWWDIPD</sequence>
<evidence type="ECO:0000313" key="2">
    <source>
        <dbReference type="EMBL" id="RAH60780.1"/>
    </source>
</evidence>
<accession>A0A8G1RAC1</accession>
<name>A0A8G1RAC1_9EURO</name>